<proteinExistence type="predicted"/>
<name>A0AAV5U6G6_9BILA</name>
<dbReference type="Pfam" id="PF00651">
    <property type="entry name" value="BTB"/>
    <property type="match status" value="1"/>
</dbReference>
<dbReference type="Proteomes" id="UP001432027">
    <property type="component" value="Unassembled WGS sequence"/>
</dbReference>
<dbReference type="PROSITE" id="PS50097">
    <property type="entry name" value="BTB"/>
    <property type="match status" value="1"/>
</dbReference>
<gene>
    <name evidence="2" type="ORF">PENTCL1PPCAC_24251</name>
</gene>
<dbReference type="EMBL" id="BTSX01000005">
    <property type="protein sequence ID" value="GMT02076.1"/>
    <property type="molecule type" value="Genomic_DNA"/>
</dbReference>
<comment type="caution">
    <text evidence="2">The sequence shown here is derived from an EMBL/GenBank/DDBJ whole genome shotgun (WGS) entry which is preliminary data.</text>
</comment>
<evidence type="ECO:0000313" key="2">
    <source>
        <dbReference type="EMBL" id="GMT02076.1"/>
    </source>
</evidence>
<evidence type="ECO:0000313" key="3">
    <source>
        <dbReference type="Proteomes" id="UP001432027"/>
    </source>
</evidence>
<feature type="domain" description="BTB" evidence="1">
    <location>
        <begin position="128"/>
        <end position="188"/>
    </location>
</feature>
<dbReference type="CDD" id="cd18186">
    <property type="entry name" value="BTB_POZ_ZBTB_KLHL-like"/>
    <property type="match status" value="1"/>
</dbReference>
<dbReference type="Gene3D" id="3.30.710.10">
    <property type="entry name" value="Potassium Channel Kv1.1, Chain A"/>
    <property type="match status" value="1"/>
</dbReference>
<dbReference type="PANTHER" id="PTHR47022:SF1">
    <property type="entry name" value="BTB AND MATH DOMAIN-CONTAINING PROTEIN 36-RELATED"/>
    <property type="match status" value="1"/>
</dbReference>
<dbReference type="AlphaFoldDB" id="A0AAV5U6G6"/>
<protein>
    <recommendedName>
        <fullName evidence="1">BTB domain-containing protein</fullName>
    </recommendedName>
</protein>
<dbReference type="PANTHER" id="PTHR47022">
    <property type="entry name" value="BTB AND MATH DOMAIN-CONTAINING PROTEIN 36-RELATED"/>
    <property type="match status" value="1"/>
</dbReference>
<reference evidence="2" key="1">
    <citation type="submission" date="2023-10" db="EMBL/GenBank/DDBJ databases">
        <title>Genome assembly of Pristionchus species.</title>
        <authorList>
            <person name="Yoshida K."/>
            <person name="Sommer R.J."/>
        </authorList>
    </citation>
    <scope>NUCLEOTIDE SEQUENCE</scope>
    <source>
        <strain evidence="2">RS0144</strain>
    </source>
</reference>
<dbReference type="SMART" id="SM00225">
    <property type="entry name" value="BTB"/>
    <property type="match status" value="1"/>
</dbReference>
<dbReference type="SUPFAM" id="SSF54695">
    <property type="entry name" value="POZ domain"/>
    <property type="match status" value="1"/>
</dbReference>
<evidence type="ECO:0000259" key="1">
    <source>
        <dbReference type="PROSITE" id="PS50097"/>
    </source>
</evidence>
<dbReference type="InterPro" id="IPR000210">
    <property type="entry name" value="BTB/POZ_dom"/>
</dbReference>
<accession>A0AAV5U6G6</accession>
<organism evidence="2 3">
    <name type="scientific">Pristionchus entomophagus</name>
    <dbReference type="NCBI Taxonomy" id="358040"/>
    <lineage>
        <taxon>Eukaryota</taxon>
        <taxon>Metazoa</taxon>
        <taxon>Ecdysozoa</taxon>
        <taxon>Nematoda</taxon>
        <taxon>Chromadorea</taxon>
        <taxon>Rhabditida</taxon>
        <taxon>Rhabditina</taxon>
        <taxon>Diplogasteromorpha</taxon>
        <taxon>Diplogasteroidea</taxon>
        <taxon>Neodiplogasteridae</taxon>
        <taxon>Pristionchus</taxon>
    </lineage>
</organism>
<keyword evidence="3" id="KW-1185">Reference proteome</keyword>
<dbReference type="InterPro" id="IPR011333">
    <property type="entry name" value="SKP1/BTB/POZ_sf"/>
</dbReference>
<dbReference type="SUPFAM" id="SSF49599">
    <property type="entry name" value="TRAF domain-like"/>
    <property type="match status" value="1"/>
</dbReference>
<sequence length="224" mass="25856">MTDKSDFVLKWEIDNATAKLATGKAESGVFNEGGFKWIASVRQNPTVREHGDITLICDSGYSEAWKCEAEVTMHVFKLYGTEIQYDELNFYPKEYSQKILKDISILSLFYRDKPIVSPCHLTVPNRRSDAILKVGEEKLHVSKELLALHSPVFEAMFFENFAEKEKEEVEIKDVVHQVVFNNSLNLYHLVLDSDRTVLHILKLADRFQMEIVMEQAKEHLTQSK</sequence>